<sequence>MNMKKIILFVFGAVVLSSCNQEKTAYVNNTKLIQDFKEMKSTEARFTKKSDKLKKELDSVAMQFQKEVQAYQEQSTSMSAAEKQEKESMLMQKQQQLQRQQQMQSNQLREESDVVIDSLITNVKDFVADYGEKNGYTYIFGSNESANIMFAKEGKDITEEVLKALNESVK</sequence>
<evidence type="ECO:0000313" key="5">
    <source>
        <dbReference type="Proteomes" id="UP001230915"/>
    </source>
</evidence>
<dbReference type="SUPFAM" id="SSF111384">
    <property type="entry name" value="OmpH-like"/>
    <property type="match status" value="1"/>
</dbReference>
<dbReference type="EMBL" id="JAVHUL010000005">
    <property type="protein sequence ID" value="MDQ7916524.1"/>
    <property type="molecule type" value="Genomic_DNA"/>
</dbReference>
<feature type="region of interest" description="Disordered" evidence="3">
    <location>
        <begin position="75"/>
        <end position="99"/>
    </location>
</feature>
<evidence type="ECO:0000256" key="2">
    <source>
        <dbReference type="ARBA" id="ARBA00022729"/>
    </source>
</evidence>
<proteinExistence type="inferred from homology"/>
<dbReference type="InterPro" id="IPR005632">
    <property type="entry name" value="Chaperone_Skp"/>
</dbReference>
<comment type="caution">
    <text evidence="4">The sequence shown here is derived from an EMBL/GenBank/DDBJ whole genome shotgun (WGS) entry which is preliminary data.</text>
</comment>
<dbReference type="RefSeq" id="WP_308863176.1">
    <property type="nucleotide sequence ID" value="NZ_JAVHUL010000005.1"/>
</dbReference>
<dbReference type="SMART" id="SM00935">
    <property type="entry name" value="OmpH"/>
    <property type="match status" value="1"/>
</dbReference>
<protein>
    <submittedName>
        <fullName evidence="4">OmpH family outer membrane protein</fullName>
    </submittedName>
</protein>
<dbReference type="PANTHER" id="PTHR35089:SF1">
    <property type="entry name" value="CHAPERONE PROTEIN SKP"/>
    <property type="match status" value="1"/>
</dbReference>
<reference evidence="4 5" key="1">
    <citation type="submission" date="2023-08" db="EMBL/GenBank/DDBJ databases">
        <title>Mesonia sp. MT50, isolated from deep-sea sediment of the Mariana Trench.</title>
        <authorList>
            <person name="Fu H."/>
        </authorList>
    </citation>
    <scope>NUCLEOTIDE SEQUENCE [LARGE SCALE GENOMIC DNA]</scope>
    <source>
        <strain evidence="4 5">MT50</strain>
    </source>
</reference>
<feature type="compositionally biased region" description="Low complexity" evidence="3">
    <location>
        <begin position="89"/>
        <end position="99"/>
    </location>
</feature>
<keyword evidence="5" id="KW-1185">Reference proteome</keyword>
<keyword evidence="2" id="KW-0732">Signal</keyword>
<dbReference type="Proteomes" id="UP001230915">
    <property type="component" value="Unassembled WGS sequence"/>
</dbReference>
<accession>A0ABU1A0W6</accession>
<gene>
    <name evidence="4" type="ORF">RBU60_02975</name>
</gene>
<evidence type="ECO:0000313" key="4">
    <source>
        <dbReference type="EMBL" id="MDQ7916524.1"/>
    </source>
</evidence>
<dbReference type="PANTHER" id="PTHR35089">
    <property type="entry name" value="CHAPERONE PROTEIN SKP"/>
    <property type="match status" value="1"/>
</dbReference>
<dbReference type="Gene3D" id="3.30.910.20">
    <property type="entry name" value="Skp domain"/>
    <property type="match status" value="1"/>
</dbReference>
<evidence type="ECO:0000256" key="3">
    <source>
        <dbReference type="SAM" id="MobiDB-lite"/>
    </source>
</evidence>
<organism evidence="4 5">
    <name type="scientific">Mesonia profundi</name>
    <dbReference type="NCBI Taxonomy" id="3070998"/>
    <lineage>
        <taxon>Bacteria</taxon>
        <taxon>Pseudomonadati</taxon>
        <taxon>Bacteroidota</taxon>
        <taxon>Flavobacteriia</taxon>
        <taxon>Flavobacteriales</taxon>
        <taxon>Flavobacteriaceae</taxon>
        <taxon>Mesonia</taxon>
    </lineage>
</organism>
<evidence type="ECO:0000256" key="1">
    <source>
        <dbReference type="ARBA" id="ARBA00009091"/>
    </source>
</evidence>
<dbReference type="PROSITE" id="PS51257">
    <property type="entry name" value="PROKAR_LIPOPROTEIN"/>
    <property type="match status" value="1"/>
</dbReference>
<dbReference type="InterPro" id="IPR024930">
    <property type="entry name" value="Skp_dom_sf"/>
</dbReference>
<name>A0ABU1A0W6_9FLAO</name>
<comment type="similarity">
    <text evidence="1">Belongs to the Skp family.</text>
</comment>
<dbReference type="Pfam" id="PF03938">
    <property type="entry name" value="OmpH"/>
    <property type="match status" value="1"/>
</dbReference>